<dbReference type="STRING" id="1513896.SAMN05660841_04061"/>
<keyword evidence="3" id="KW-1185">Reference proteome</keyword>
<dbReference type="InterPro" id="IPR013431">
    <property type="entry name" value="Delta_60_rpt"/>
</dbReference>
<dbReference type="InterPro" id="IPR013783">
    <property type="entry name" value="Ig-like_fold"/>
</dbReference>
<protein>
    <recommendedName>
        <fullName evidence="1">DUF5008 domain-containing protein</fullName>
    </recommendedName>
</protein>
<dbReference type="Gene3D" id="2.80.10.50">
    <property type="match status" value="2"/>
</dbReference>
<dbReference type="PROSITE" id="PS51257">
    <property type="entry name" value="PROKAR_LIPOPROTEIN"/>
    <property type="match status" value="1"/>
</dbReference>
<accession>A0A1T5GGZ1</accession>
<dbReference type="InterPro" id="IPR032175">
    <property type="entry name" value="DUF5008"/>
</dbReference>
<gene>
    <name evidence="2" type="ORF">SAMN05660841_04061</name>
</gene>
<dbReference type="Gene3D" id="2.60.40.10">
    <property type="entry name" value="Immunoglobulins"/>
    <property type="match status" value="1"/>
</dbReference>
<evidence type="ECO:0000313" key="2">
    <source>
        <dbReference type="EMBL" id="SKC07678.1"/>
    </source>
</evidence>
<reference evidence="3" key="1">
    <citation type="submission" date="2017-02" db="EMBL/GenBank/DDBJ databases">
        <authorList>
            <person name="Varghese N."/>
            <person name="Submissions S."/>
        </authorList>
    </citation>
    <scope>NUCLEOTIDE SEQUENCE [LARGE SCALE GENOMIC DNA]</scope>
    <source>
        <strain evidence="3">DSM 24091</strain>
    </source>
</reference>
<feature type="domain" description="DUF5008" evidence="1">
    <location>
        <begin position="27"/>
        <end position="119"/>
    </location>
</feature>
<dbReference type="RefSeq" id="WP_079645699.1">
    <property type="nucleotide sequence ID" value="NZ_FUZF01000025.1"/>
</dbReference>
<proteinExistence type="predicted"/>
<evidence type="ECO:0000313" key="3">
    <source>
        <dbReference type="Proteomes" id="UP000190150"/>
    </source>
</evidence>
<organism evidence="2 3">
    <name type="scientific">Sphingobacterium nematocida</name>
    <dbReference type="NCBI Taxonomy" id="1513896"/>
    <lineage>
        <taxon>Bacteria</taxon>
        <taxon>Pseudomonadati</taxon>
        <taxon>Bacteroidota</taxon>
        <taxon>Sphingobacteriia</taxon>
        <taxon>Sphingobacteriales</taxon>
        <taxon>Sphingobacteriaceae</taxon>
        <taxon>Sphingobacterium</taxon>
    </lineage>
</organism>
<dbReference type="Proteomes" id="UP000190150">
    <property type="component" value="Unassembled WGS sequence"/>
</dbReference>
<evidence type="ECO:0000259" key="1">
    <source>
        <dbReference type="Pfam" id="PF16400"/>
    </source>
</evidence>
<sequence>MKQSIYTKFIGVLLLALVLVQGCAQKEEIGVNPYEGGKEALGVKFASTKPDPMSGLPGEVITVGVRGLKVYEGKFQVFLNEVPAEVVALTESTIDIRIPQEVSSGTVTVVLDGQMFLGPRIGVEGNVSVDTDYKVVNGFNSYVSQLLANTGGHIAVGGFTNFENEATAPNYISGIHFINSLGQSSTVMDFGRRATGTISSITKLPNGKFMVGGFLTEFNRRDVGGLARLTDKGLLDTMVVPVINPDPENKPLNGIDTVSAFNGGFLGGVSYVFPAPDNGVYVVGSFLSHWKIDYNYSSREVRRYIYTKVNSVAKLKENGSLDSSFNINNAGVNGVVSGAVQLNDGRIVISGLFNSYNGTPAANIVCIKPNGEVDPTFTAAGGSNKEISSITHNPTNGKVVLAGSFTSYGGKPTNGVVVLNNSGAIDETFTFGDLDGETPNYAYKLNNGRILVTGSFLKYNNASRRGILILEPNGVAKQENNNLGTFSGIPRTLVETTSSLGNPAILLGGFIFSVDGKQANNIVKIELKN</sequence>
<dbReference type="Pfam" id="PF17164">
    <property type="entry name" value="DUF5122"/>
    <property type="match status" value="3"/>
</dbReference>
<name>A0A1T5GGZ1_9SPHI</name>
<dbReference type="OrthoDB" id="9805017at2"/>
<dbReference type="EMBL" id="FUZF01000025">
    <property type="protein sequence ID" value="SKC07678.1"/>
    <property type="molecule type" value="Genomic_DNA"/>
</dbReference>
<dbReference type="Pfam" id="PF16400">
    <property type="entry name" value="DUF5008"/>
    <property type="match status" value="1"/>
</dbReference>
<dbReference type="AlphaFoldDB" id="A0A1T5GGZ1"/>